<protein>
    <submittedName>
        <fullName evidence="10">Cytochrome P450</fullName>
    </submittedName>
</protein>
<gene>
    <name evidence="10" type="ORF">L207DRAFT_75292</name>
</gene>
<dbReference type="Proteomes" id="UP000235786">
    <property type="component" value="Unassembled WGS sequence"/>
</dbReference>
<dbReference type="InterPro" id="IPR001128">
    <property type="entry name" value="Cyt_P450"/>
</dbReference>
<keyword evidence="11" id="KW-1185">Reference proteome</keyword>
<keyword evidence="4 8" id="KW-0479">Metal-binding</keyword>
<evidence type="ECO:0000256" key="2">
    <source>
        <dbReference type="ARBA" id="ARBA00005179"/>
    </source>
</evidence>
<dbReference type="Gene3D" id="1.10.630.10">
    <property type="entry name" value="Cytochrome P450"/>
    <property type="match status" value="1"/>
</dbReference>
<feature type="transmembrane region" description="Helical" evidence="9">
    <location>
        <begin position="12"/>
        <end position="32"/>
    </location>
</feature>
<dbReference type="GO" id="GO:0016705">
    <property type="term" value="F:oxidoreductase activity, acting on paired donors, with incorporation or reduction of molecular oxygen"/>
    <property type="evidence" value="ECO:0007669"/>
    <property type="project" value="InterPro"/>
</dbReference>
<evidence type="ECO:0000256" key="7">
    <source>
        <dbReference type="ARBA" id="ARBA00023033"/>
    </source>
</evidence>
<dbReference type="EMBL" id="KZ613949">
    <property type="protein sequence ID" value="PMD37386.1"/>
    <property type="molecule type" value="Genomic_DNA"/>
</dbReference>
<dbReference type="PANTHER" id="PTHR24305">
    <property type="entry name" value="CYTOCHROME P450"/>
    <property type="match status" value="1"/>
</dbReference>
<keyword evidence="9" id="KW-0812">Transmembrane</keyword>
<comment type="cofactor">
    <cofactor evidence="1 8">
        <name>heme</name>
        <dbReference type="ChEBI" id="CHEBI:30413"/>
    </cofactor>
</comment>
<dbReference type="PRINTS" id="PR00463">
    <property type="entry name" value="EP450I"/>
</dbReference>
<proteinExistence type="predicted"/>
<dbReference type="InterPro" id="IPR050121">
    <property type="entry name" value="Cytochrome_P450_monoxygenase"/>
</dbReference>
<keyword evidence="6 8" id="KW-0408">Iron</keyword>
<dbReference type="InterPro" id="IPR002401">
    <property type="entry name" value="Cyt_P450_E_grp-I"/>
</dbReference>
<dbReference type="PRINTS" id="PR00385">
    <property type="entry name" value="P450"/>
</dbReference>
<keyword evidence="9" id="KW-0472">Membrane</keyword>
<evidence type="ECO:0000313" key="10">
    <source>
        <dbReference type="EMBL" id="PMD37386.1"/>
    </source>
</evidence>
<organism evidence="10 11">
    <name type="scientific">Hyaloscypha variabilis (strain UAMH 11265 / GT02V1 / F)</name>
    <name type="common">Meliniomyces variabilis</name>
    <dbReference type="NCBI Taxonomy" id="1149755"/>
    <lineage>
        <taxon>Eukaryota</taxon>
        <taxon>Fungi</taxon>
        <taxon>Dikarya</taxon>
        <taxon>Ascomycota</taxon>
        <taxon>Pezizomycotina</taxon>
        <taxon>Leotiomycetes</taxon>
        <taxon>Helotiales</taxon>
        <taxon>Hyaloscyphaceae</taxon>
        <taxon>Hyaloscypha</taxon>
        <taxon>Hyaloscypha variabilis</taxon>
    </lineage>
</organism>
<dbReference type="AlphaFoldDB" id="A0A2J6RFU4"/>
<dbReference type="InterPro" id="IPR036396">
    <property type="entry name" value="Cyt_P450_sf"/>
</dbReference>
<dbReference type="GO" id="GO:0020037">
    <property type="term" value="F:heme binding"/>
    <property type="evidence" value="ECO:0007669"/>
    <property type="project" value="InterPro"/>
</dbReference>
<evidence type="ECO:0000313" key="11">
    <source>
        <dbReference type="Proteomes" id="UP000235786"/>
    </source>
</evidence>
<evidence type="ECO:0000256" key="3">
    <source>
        <dbReference type="ARBA" id="ARBA00022617"/>
    </source>
</evidence>
<evidence type="ECO:0000256" key="8">
    <source>
        <dbReference type="PIRSR" id="PIRSR602401-1"/>
    </source>
</evidence>
<accession>A0A2J6RFU4</accession>
<sequence>MMLIDTSSPGLLRLLFSTISIIILLGILNFFYRLYQVRTLVRNVSKKHGIPILPHSFLFGHLVTVGKLMTKYPSSLHGQCLPIILQEFFPEICARGLVYVDVWPITPPMLAVYHPDMMSQYTVEQSLLKHEHLHIELQPMTQCLDLVSLEGRLWKTWRSIFNPGFSAKNLLQLVPEMMEEIEVFREGLRAAATQGKEIKLMQRAEKLTIDIMGRTVLNSRLHSQTMPNKFYEAMKDQIGWILFDNQPQNLFSRNWNPIRPFAVWNNNRIMKGYLTPLIQDMLTGNKEKGGPKTILSLAISAYKQDSDNAKTLHSTFMDILTANLKIFMLAGHDTTASILSYVYYVLSTNPAVRDAVRREHDAVFGPDPTAVTAKITATPTLLNQLPYTVAVIKETLRIYPPFGTIRAGTADFFITHPETGERHPTEGMMIFGCSITSQRMKEYWPEPSRCIPERWLVPEGDPLHPRKNAFRPFELGPRNCIGQELAMLELRMILAMTVRDFDVDAEYAADSTRVLGDAAFQTMQMGQLSACPKDGMPVRVRIRNGH</sequence>
<dbReference type="GO" id="GO:0005506">
    <property type="term" value="F:iron ion binding"/>
    <property type="evidence" value="ECO:0007669"/>
    <property type="project" value="InterPro"/>
</dbReference>
<dbReference type="OrthoDB" id="10029320at2759"/>
<evidence type="ECO:0000256" key="4">
    <source>
        <dbReference type="ARBA" id="ARBA00022723"/>
    </source>
</evidence>
<evidence type="ECO:0000256" key="9">
    <source>
        <dbReference type="SAM" id="Phobius"/>
    </source>
</evidence>
<comment type="pathway">
    <text evidence="2">Secondary metabolite biosynthesis.</text>
</comment>
<name>A0A2J6RFU4_HYAVF</name>
<dbReference type="STRING" id="1149755.A0A2J6RFU4"/>
<keyword evidence="9" id="KW-1133">Transmembrane helix</keyword>
<keyword evidence="3 8" id="KW-0349">Heme</keyword>
<dbReference type="Pfam" id="PF00067">
    <property type="entry name" value="p450"/>
    <property type="match status" value="1"/>
</dbReference>
<keyword evidence="5" id="KW-0560">Oxidoreductase</keyword>
<reference evidence="10 11" key="1">
    <citation type="submission" date="2016-04" db="EMBL/GenBank/DDBJ databases">
        <title>A degradative enzymes factory behind the ericoid mycorrhizal symbiosis.</title>
        <authorList>
            <consortium name="DOE Joint Genome Institute"/>
            <person name="Martino E."/>
            <person name="Morin E."/>
            <person name="Grelet G."/>
            <person name="Kuo A."/>
            <person name="Kohler A."/>
            <person name="Daghino S."/>
            <person name="Barry K."/>
            <person name="Choi C."/>
            <person name="Cichocki N."/>
            <person name="Clum A."/>
            <person name="Copeland A."/>
            <person name="Hainaut M."/>
            <person name="Haridas S."/>
            <person name="Labutti K."/>
            <person name="Lindquist E."/>
            <person name="Lipzen A."/>
            <person name="Khouja H.-R."/>
            <person name="Murat C."/>
            <person name="Ohm R."/>
            <person name="Olson A."/>
            <person name="Spatafora J."/>
            <person name="Veneault-Fourrey C."/>
            <person name="Henrissat B."/>
            <person name="Grigoriev I."/>
            <person name="Martin F."/>
            <person name="Perotto S."/>
        </authorList>
    </citation>
    <scope>NUCLEOTIDE SEQUENCE [LARGE SCALE GENOMIC DNA]</scope>
    <source>
        <strain evidence="10 11">F</strain>
    </source>
</reference>
<dbReference type="SUPFAM" id="SSF48264">
    <property type="entry name" value="Cytochrome P450"/>
    <property type="match status" value="1"/>
</dbReference>
<evidence type="ECO:0000256" key="6">
    <source>
        <dbReference type="ARBA" id="ARBA00023004"/>
    </source>
</evidence>
<evidence type="ECO:0000256" key="1">
    <source>
        <dbReference type="ARBA" id="ARBA00001971"/>
    </source>
</evidence>
<dbReference type="GO" id="GO:0004497">
    <property type="term" value="F:monooxygenase activity"/>
    <property type="evidence" value="ECO:0007669"/>
    <property type="project" value="UniProtKB-KW"/>
</dbReference>
<dbReference type="CDD" id="cd11051">
    <property type="entry name" value="CYP59-like"/>
    <property type="match status" value="1"/>
</dbReference>
<feature type="binding site" description="axial binding residue" evidence="8">
    <location>
        <position position="480"/>
    </location>
    <ligand>
        <name>heme</name>
        <dbReference type="ChEBI" id="CHEBI:30413"/>
    </ligand>
    <ligandPart>
        <name>Fe</name>
        <dbReference type="ChEBI" id="CHEBI:18248"/>
    </ligandPart>
</feature>
<keyword evidence="7" id="KW-0503">Monooxygenase</keyword>
<dbReference type="PANTHER" id="PTHR24305:SF107">
    <property type="entry name" value="P450, PUTATIVE (EUROFUNG)-RELATED"/>
    <property type="match status" value="1"/>
</dbReference>
<evidence type="ECO:0000256" key="5">
    <source>
        <dbReference type="ARBA" id="ARBA00023002"/>
    </source>
</evidence>